<dbReference type="InterPro" id="IPR036986">
    <property type="entry name" value="S4_RNA-bd_sf"/>
</dbReference>
<evidence type="ECO:0000256" key="3">
    <source>
        <dbReference type="PROSITE-ProRule" id="PRU00182"/>
    </source>
</evidence>
<dbReference type="GO" id="GO:0003723">
    <property type="term" value="F:RNA binding"/>
    <property type="evidence" value="ECO:0007669"/>
    <property type="project" value="UniProtKB-KW"/>
</dbReference>
<dbReference type="GO" id="GO:0008168">
    <property type="term" value="F:methyltransferase activity"/>
    <property type="evidence" value="ECO:0007669"/>
    <property type="project" value="UniProtKB-KW"/>
</dbReference>
<dbReference type="Gene3D" id="3.40.50.150">
    <property type="entry name" value="Vaccinia Virus protein VP39"/>
    <property type="match status" value="1"/>
</dbReference>
<dbReference type="InterPro" id="IPR047048">
    <property type="entry name" value="TlyA"/>
</dbReference>
<dbReference type="Gene3D" id="3.10.290.10">
    <property type="entry name" value="RNA-binding S4 domain"/>
    <property type="match status" value="1"/>
</dbReference>
<evidence type="ECO:0000256" key="1">
    <source>
        <dbReference type="ARBA" id="ARBA00022884"/>
    </source>
</evidence>
<organism evidence="5 6">
    <name type="scientific">Psychracetigena formicireducens</name>
    <dbReference type="NCBI Taxonomy" id="2986056"/>
    <lineage>
        <taxon>Bacteria</taxon>
        <taxon>Bacillati</taxon>
        <taxon>Candidatus Lithacetigenota</taxon>
        <taxon>Candidatus Psychracetigena</taxon>
    </lineage>
</organism>
<dbReference type="SUPFAM" id="SSF53335">
    <property type="entry name" value="S-adenosyl-L-methionine-dependent methyltransferases"/>
    <property type="match status" value="1"/>
</dbReference>
<dbReference type="AlphaFoldDB" id="A0A9E2BGN8"/>
<dbReference type="NCBIfam" id="TIGR00478">
    <property type="entry name" value="tly"/>
    <property type="match status" value="1"/>
</dbReference>
<dbReference type="InterPro" id="IPR029063">
    <property type="entry name" value="SAM-dependent_MTases_sf"/>
</dbReference>
<evidence type="ECO:0000259" key="4">
    <source>
        <dbReference type="SMART" id="SM00363"/>
    </source>
</evidence>
<dbReference type="PIRSF" id="PIRSF005578">
    <property type="entry name" value="TlyA"/>
    <property type="match status" value="1"/>
</dbReference>
<dbReference type="Pfam" id="PF01728">
    <property type="entry name" value="FtsJ"/>
    <property type="match status" value="1"/>
</dbReference>
<dbReference type="InterPro" id="IPR002877">
    <property type="entry name" value="RNA_MeTrfase_FtsJ_dom"/>
</dbReference>
<dbReference type="InterPro" id="IPR002942">
    <property type="entry name" value="S4_RNA-bd"/>
</dbReference>
<dbReference type="EMBL" id="QLTW01000001">
    <property type="protein sequence ID" value="MBT9144216.1"/>
    <property type="molecule type" value="Genomic_DNA"/>
</dbReference>
<dbReference type="SMART" id="SM00363">
    <property type="entry name" value="S4"/>
    <property type="match status" value="1"/>
</dbReference>
<evidence type="ECO:0000313" key="5">
    <source>
        <dbReference type="EMBL" id="MBT9144216.1"/>
    </source>
</evidence>
<keyword evidence="5" id="KW-0489">Methyltransferase</keyword>
<name>A0A9E2BGN8_PSYF1</name>
<evidence type="ECO:0000256" key="2">
    <source>
        <dbReference type="ARBA" id="ARBA00029460"/>
    </source>
</evidence>
<dbReference type="PANTHER" id="PTHR32319">
    <property type="entry name" value="BACTERIAL HEMOLYSIN-LIKE PROTEIN"/>
    <property type="match status" value="1"/>
</dbReference>
<gene>
    <name evidence="5" type="primary">tlyA</name>
    <name evidence="5" type="ORF">DDT42_00048</name>
</gene>
<protein>
    <submittedName>
        <fullName evidence="5">16S/23S rRNA (Cytidine-2'-O)-methyltransferase TlyA</fullName>
        <ecNumber evidence="5">2.1.1.226</ecNumber>
    </submittedName>
</protein>
<keyword evidence="5" id="KW-0808">Transferase</keyword>
<dbReference type="GO" id="GO:0032259">
    <property type="term" value="P:methylation"/>
    <property type="evidence" value="ECO:0007669"/>
    <property type="project" value="UniProtKB-KW"/>
</dbReference>
<dbReference type="PANTHER" id="PTHR32319:SF0">
    <property type="entry name" value="BACTERIAL HEMOLYSIN-LIKE PROTEIN"/>
    <property type="match status" value="1"/>
</dbReference>
<dbReference type="SUPFAM" id="SSF55174">
    <property type="entry name" value="Alpha-L RNA-binding motif"/>
    <property type="match status" value="1"/>
</dbReference>
<dbReference type="Proteomes" id="UP000811545">
    <property type="component" value="Unassembled WGS sequence"/>
</dbReference>
<dbReference type="EC" id="2.1.1.226" evidence="5"/>
<dbReference type="InterPro" id="IPR004538">
    <property type="entry name" value="Hemolysin_A/TlyA"/>
</dbReference>
<comment type="caution">
    <text evidence="5">The sequence shown here is derived from an EMBL/GenBank/DDBJ whole genome shotgun (WGS) entry which is preliminary data.</text>
</comment>
<dbReference type="CDD" id="cd00165">
    <property type="entry name" value="S4"/>
    <property type="match status" value="1"/>
</dbReference>
<sequence>MHLKIRLDKLLEKRGLFESREKAVEAINSRLLIVEGLPTYKPASLVSPDVNVEIRGPEGYVSRGGVKLEQALKDFAITPQGWLALDIGASTGGFTECLLRQGVRKVFAVDVGLGQLHHKLRSDPRVEILEGINFRYANNDLVSELVNIITIDVSFISLNLILPIAEQFLAENGIMVALFKPQFEVGPKEVRRGVAKNKDTIINSLLALKRTIESRGCCIINIAPSVIKGSRGNQEYFLLLKRRTDLTNGIGESYLSEVIYQ</sequence>
<keyword evidence="1 3" id="KW-0694">RNA-binding</keyword>
<evidence type="ECO:0000313" key="6">
    <source>
        <dbReference type="Proteomes" id="UP000811545"/>
    </source>
</evidence>
<reference evidence="5 6" key="1">
    <citation type="journal article" date="2021" name="bioRxiv">
        <title>Unique metabolic strategies in Hadean analogues reveal hints for primordial physiology.</title>
        <authorList>
            <person name="Nobu M.K."/>
            <person name="Nakai R."/>
            <person name="Tamazawa S."/>
            <person name="Mori H."/>
            <person name="Toyoda A."/>
            <person name="Ijiri A."/>
            <person name="Suzuki S."/>
            <person name="Kurokawa K."/>
            <person name="Kamagata Y."/>
            <person name="Tamaki H."/>
        </authorList>
    </citation>
    <scope>NUCLEOTIDE SEQUENCE [LARGE SCALE GENOMIC DNA]</scope>
    <source>
        <strain evidence="5">BS525</strain>
    </source>
</reference>
<comment type="similarity">
    <text evidence="2">Belongs to the TlyA family.</text>
</comment>
<proteinExistence type="inferred from homology"/>
<accession>A0A9E2BGN8</accession>
<dbReference type="PROSITE" id="PS50889">
    <property type="entry name" value="S4"/>
    <property type="match status" value="1"/>
</dbReference>
<feature type="domain" description="RNA-binding S4" evidence="4">
    <location>
        <begin position="5"/>
        <end position="69"/>
    </location>
</feature>